<organism evidence="6 7">
    <name type="scientific">Roseateles toxinivorans</name>
    <dbReference type="NCBI Taxonomy" id="270368"/>
    <lineage>
        <taxon>Bacteria</taxon>
        <taxon>Pseudomonadati</taxon>
        <taxon>Pseudomonadota</taxon>
        <taxon>Betaproteobacteria</taxon>
        <taxon>Burkholderiales</taxon>
        <taxon>Sphaerotilaceae</taxon>
        <taxon>Roseateles</taxon>
    </lineage>
</organism>
<keyword evidence="7" id="KW-1185">Reference proteome</keyword>
<dbReference type="PANTHER" id="PTHR43884:SF20">
    <property type="entry name" value="ACYL-COA DEHYDROGENASE FADE28"/>
    <property type="match status" value="1"/>
</dbReference>
<reference evidence="6 7" key="1">
    <citation type="submission" date="2019-03" db="EMBL/GenBank/DDBJ databases">
        <title>Genomic Encyclopedia of Type Strains, Phase IV (KMG-IV): sequencing the most valuable type-strain genomes for metagenomic binning, comparative biology and taxonomic classification.</title>
        <authorList>
            <person name="Goeker M."/>
        </authorList>
    </citation>
    <scope>NUCLEOTIDE SEQUENCE [LARGE SCALE GENOMIC DNA]</scope>
    <source>
        <strain evidence="6 7">DSM 16998</strain>
    </source>
</reference>
<name>A0A4R6QE41_9BURK</name>
<dbReference type="InterPro" id="IPR036250">
    <property type="entry name" value="AcylCo_DH-like_C"/>
</dbReference>
<dbReference type="InterPro" id="IPR009075">
    <property type="entry name" value="AcylCo_DH/oxidase_C"/>
</dbReference>
<evidence type="ECO:0000256" key="1">
    <source>
        <dbReference type="ARBA" id="ARBA00009347"/>
    </source>
</evidence>
<dbReference type="InParanoid" id="A0A4R6QE41"/>
<feature type="non-terminal residue" evidence="6">
    <location>
        <position position="1"/>
    </location>
</feature>
<comment type="similarity">
    <text evidence="1">Belongs to the acyl-CoA dehydrogenase family.</text>
</comment>
<feature type="domain" description="Acyl-CoA dehydrogenase/oxidase C-terminal" evidence="5">
    <location>
        <begin position="121"/>
        <end position="251"/>
    </location>
</feature>
<dbReference type="InterPro" id="IPR009100">
    <property type="entry name" value="AcylCoA_DH/oxidase_NM_dom_sf"/>
</dbReference>
<evidence type="ECO:0000256" key="3">
    <source>
        <dbReference type="ARBA" id="ARBA00022827"/>
    </source>
</evidence>
<dbReference type="GO" id="GO:0003995">
    <property type="term" value="F:acyl-CoA dehydrogenase activity"/>
    <property type="evidence" value="ECO:0007669"/>
    <property type="project" value="TreeGrafter"/>
</dbReference>
<accession>A0A4R6QE41</accession>
<keyword evidence="3" id="KW-0274">FAD</keyword>
<evidence type="ECO:0000256" key="2">
    <source>
        <dbReference type="ARBA" id="ARBA00022630"/>
    </source>
</evidence>
<dbReference type="SUPFAM" id="SSF47203">
    <property type="entry name" value="Acyl-CoA dehydrogenase C-terminal domain-like"/>
    <property type="match status" value="1"/>
</dbReference>
<dbReference type="EMBL" id="SNXS01000016">
    <property type="protein sequence ID" value="TDP60487.1"/>
    <property type="molecule type" value="Genomic_DNA"/>
</dbReference>
<sequence>LRQTITGNSPIKPSRWRSDLNQMASTNPGAIQCLQGEKCVVIGGDTATAFIVSAQAPGGLCLFWVEAESVGLTRHSYPLVDGGRGANLTLFNVYVGDDARLCEPGFALDLLNHSNQVGLAALGAEAIGLVDLLLAQTLAYTRERRQFGQTLAQFQVLRHRMVDMFMQAEQLRSMVLLANIRLAESRADVSRVLSGLKVQVGKVGRFVGQQAIQLHGGMGMSDEVVVGHAFKRLLALDAQLGNVDHHLRHFAAQSQVA</sequence>
<comment type="caution">
    <text evidence="6">The sequence shown here is derived from an EMBL/GenBank/DDBJ whole genome shotgun (WGS) entry which is preliminary data.</text>
</comment>
<dbReference type="CDD" id="cd00567">
    <property type="entry name" value="ACAD"/>
    <property type="match status" value="1"/>
</dbReference>
<evidence type="ECO:0000313" key="6">
    <source>
        <dbReference type="EMBL" id="TDP60487.1"/>
    </source>
</evidence>
<dbReference type="AlphaFoldDB" id="A0A4R6QE41"/>
<keyword evidence="4" id="KW-0560">Oxidoreductase</keyword>
<gene>
    <name evidence="6" type="ORF">DES47_11688</name>
</gene>
<dbReference type="Pfam" id="PF00441">
    <property type="entry name" value="Acyl-CoA_dh_1"/>
    <property type="match status" value="1"/>
</dbReference>
<dbReference type="Gene3D" id="1.20.140.10">
    <property type="entry name" value="Butyryl-CoA Dehydrogenase, subunit A, domain 3"/>
    <property type="match status" value="1"/>
</dbReference>
<proteinExistence type="inferred from homology"/>
<dbReference type="SUPFAM" id="SSF56645">
    <property type="entry name" value="Acyl-CoA dehydrogenase NM domain-like"/>
    <property type="match status" value="1"/>
</dbReference>
<dbReference type="RefSeq" id="WP_243748486.1">
    <property type="nucleotide sequence ID" value="NZ_SNXS01000016.1"/>
</dbReference>
<evidence type="ECO:0000259" key="5">
    <source>
        <dbReference type="Pfam" id="PF00441"/>
    </source>
</evidence>
<evidence type="ECO:0000256" key="4">
    <source>
        <dbReference type="ARBA" id="ARBA00023002"/>
    </source>
</evidence>
<dbReference type="InterPro" id="IPR046373">
    <property type="entry name" value="Acyl-CoA_Oxase/DH_mid-dom_sf"/>
</dbReference>
<protein>
    <submittedName>
        <fullName evidence="6">Acyl-CoA dehydrogenase-like protein</fullName>
    </submittedName>
</protein>
<dbReference type="PANTHER" id="PTHR43884">
    <property type="entry name" value="ACYL-COA DEHYDROGENASE"/>
    <property type="match status" value="1"/>
</dbReference>
<evidence type="ECO:0000313" key="7">
    <source>
        <dbReference type="Proteomes" id="UP000295361"/>
    </source>
</evidence>
<dbReference type="Proteomes" id="UP000295361">
    <property type="component" value="Unassembled WGS sequence"/>
</dbReference>
<dbReference type="Gene3D" id="2.40.110.10">
    <property type="entry name" value="Butyryl-CoA Dehydrogenase, subunit A, domain 2"/>
    <property type="match status" value="1"/>
</dbReference>
<keyword evidence="2" id="KW-0285">Flavoprotein</keyword>